<dbReference type="SUPFAM" id="SSF110710">
    <property type="entry name" value="TTHA0583/YokD-like"/>
    <property type="match status" value="1"/>
</dbReference>
<dbReference type="PANTHER" id="PTHR11104:SF0">
    <property type="entry name" value="SPBETA PROPHAGE-DERIVED AMINOGLYCOSIDE N(3')-ACETYLTRANSFERASE-LIKE PROTEIN YOKD"/>
    <property type="match status" value="1"/>
</dbReference>
<name>A0ABW2FR33_9ACTN</name>
<dbReference type="EC" id="2.3.1.-" evidence="4"/>
<keyword evidence="2 4" id="KW-0808">Transferase</keyword>
<organism evidence="5 6">
    <name type="scientific">Kitasatospora paranensis</name>
    <dbReference type="NCBI Taxonomy" id="258053"/>
    <lineage>
        <taxon>Bacteria</taxon>
        <taxon>Bacillati</taxon>
        <taxon>Actinomycetota</taxon>
        <taxon>Actinomycetes</taxon>
        <taxon>Kitasatosporales</taxon>
        <taxon>Streptomycetaceae</taxon>
        <taxon>Kitasatospora</taxon>
    </lineage>
</organism>
<proteinExistence type="inferred from homology"/>
<sequence>MALEAGLYSQEELTDHLRMLGIREGEILLVQASARAVGAVRERSRTVVAALRQALGPRGTLVAYTATPENSTTSLLHRLATRALGPAELHDFRAAMLPHDPATTPASPTMGRIAEEIRLQPGSVRSAHPQTSFSAVGPRAEELMSDHALDCHLGDRSPVRRLYDEGARVLLVSVPWSCCTVFHLAEYWQPDPPMQSYATVVKDDRGARQWVGFRAPSLETGHFERMAADITAESPDLTATGRLGDAACVLMPIAESVDMAAKWLLNQPR</sequence>
<evidence type="ECO:0000256" key="3">
    <source>
        <dbReference type="ARBA" id="ARBA00023315"/>
    </source>
</evidence>
<comment type="similarity">
    <text evidence="1 4">Belongs to the antibiotic N-acetyltransferase family.</text>
</comment>
<dbReference type="RefSeq" id="WP_345707057.1">
    <property type="nucleotide sequence ID" value="NZ_BAABKV010000001.1"/>
</dbReference>
<dbReference type="Proteomes" id="UP001596435">
    <property type="component" value="Unassembled WGS sequence"/>
</dbReference>
<comment type="catalytic activity">
    <reaction evidence="4">
        <text>a 2-deoxystreptamine antibiotic + acetyl-CoA = an N(3)-acetyl-2-deoxystreptamine antibiotic + CoA + H(+)</text>
        <dbReference type="Rhea" id="RHEA:12665"/>
        <dbReference type="ChEBI" id="CHEBI:15378"/>
        <dbReference type="ChEBI" id="CHEBI:57287"/>
        <dbReference type="ChEBI" id="CHEBI:57288"/>
        <dbReference type="ChEBI" id="CHEBI:57921"/>
        <dbReference type="ChEBI" id="CHEBI:77452"/>
        <dbReference type="EC" id="2.3.1.81"/>
    </reaction>
</comment>
<dbReference type="PANTHER" id="PTHR11104">
    <property type="entry name" value="AMINOGLYCOSIDE N3-ACETYLTRANSFERASE"/>
    <property type="match status" value="1"/>
</dbReference>
<keyword evidence="6" id="KW-1185">Reference proteome</keyword>
<gene>
    <name evidence="5" type="ORF">ACFQMG_00610</name>
</gene>
<comment type="caution">
    <text evidence="5">The sequence shown here is derived from an EMBL/GenBank/DDBJ whole genome shotgun (WGS) entry which is preliminary data.</text>
</comment>
<keyword evidence="3 4" id="KW-0012">Acyltransferase</keyword>
<evidence type="ECO:0000256" key="2">
    <source>
        <dbReference type="ARBA" id="ARBA00022679"/>
    </source>
</evidence>
<dbReference type="EMBL" id="JBHTAJ010000001">
    <property type="protein sequence ID" value="MFC7178060.1"/>
    <property type="molecule type" value="Genomic_DNA"/>
</dbReference>
<keyword evidence="4" id="KW-0046">Antibiotic resistance</keyword>
<evidence type="ECO:0000313" key="5">
    <source>
        <dbReference type="EMBL" id="MFC7178060.1"/>
    </source>
</evidence>
<dbReference type="InterPro" id="IPR003679">
    <property type="entry name" value="Amioglycoside_AcTrfase"/>
</dbReference>
<evidence type="ECO:0000313" key="6">
    <source>
        <dbReference type="Proteomes" id="UP001596435"/>
    </source>
</evidence>
<dbReference type="InterPro" id="IPR028345">
    <property type="entry name" value="Antibiotic_NAT-like"/>
</dbReference>
<reference evidence="6" key="1">
    <citation type="journal article" date="2019" name="Int. J. Syst. Evol. Microbiol.">
        <title>The Global Catalogue of Microorganisms (GCM) 10K type strain sequencing project: providing services to taxonomists for standard genome sequencing and annotation.</title>
        <authorList>
            <consortium name="The Broad Institute Genomics Platform"/>
            <consortium name="The Broad Institute Genome Sequencing Center for Infectious Disease"/>
            <person name="Wu L."/>
            <person name="Ma J."/>
        </authorList>
    </citation>
    <scope>NUCLEOTIDE SEQUENCE [LARGE SCALE GENOMIC DNA]</scope>
    <source>
        <strain evidence="6">CGMCC 1.12859</strain>
    </source>
</reference>
<dbReference type="Pfam" id="PF02522">
    <property type="entry name" value="Antibiotic_NAT"/>
    <property type="match status" value="1"/>
</dbReference>
<accession>A0ABW2FR33</accession>
<evidence type="ECO:0000256" key="4">
    <source>
        <dbReference type="RuleBase" id="RU365031"/>
    </source>
</evidence>
<protein>
    <recommendedName>
        <fullName evidence="4">Aminoglycoside N(3)-acetyltransferase</fullName>
        <ecNumber evidence="4">2.3.1.-</ecNumber>
    </recommendedName>
</protein>
<evidence type="ECO:0000256" key="1">
    <source>
        <dbReference type="ARBA" id="ARBA00006383"/>
    </source>
</evidence>